<protein>
    <submittedName>
        <fullName evidence="3">Uncharacterized protein</fullName>
    </submittedName>
</protein>
<dbReference type="AlphaFoldDB" id="A0A168QG60"/>
<dbReference type="OrthoDB" id="10267127at2759"/>
<dbReference type="Proteomes" id="UP000077051">
    <property type="component" value="Unassembled WGS sequence"/>
</dbReference>
<name>A0A168QG60_MUCCL</name>
<dbReference type="PANTHER" id="PTHR40050:SF1">
    <property type="entry name" value="INNER SPORE COAT PROTEIN H"/>
    <property type="match status" value="1"/>
</dbReference>
<accession>A0A168QG60</accession>
<feature type="chain" id="PRO_5007899862" evidence="2">
    <location>
        <begin position="20"/>
        <end position="590"/>
    </location>
</feature>
<feature type="signal peptide" evidence="2">
    <location>
        <begin position="1"/>
        <end position="19"/>
    </location>
</feature>
<dbReference type="STRING" id="747725.A0A168QG60"/>
<comment type="caution">
    <text evidence="3">The sequence shown here is derived from an EMBL/GenBank/DDBJ whole genome shotgun (WGS) entry which is preliminary data.</text>
</comment>
<dbReference type="EMBL" id="AMYB01000001">
    <property type="protein sequence ID" value="OAD09194.1"/>
    <property type="molecule type" value="Genomic_DNA"/>
</dbReference>
<evidence type="ECO:0000256" key="1">
    <source>
        <dbReference type="SAM" id="MobiDB-lite"/>
    </source>
</evidence>
<keyword evidence="4" id="KW-1185">Reference proteome</keyword>
<reference evidence="3 4" key="1">
    <citation type="submission" date="2015-06" db="EMBL/GenBank/DDBJ databases">
        <title>Expansion of signal transduction pathways in fungi by whole-genome duplication.</title>
        <authorList>
            <consortium name="DOE Joint Genome Institute"/>
            <person name="Corrochano L.M."/>
            <person name="Kuo A."/>
            <person name="Marcet-Houben M."/>
            <person name="Polaino S."/>
            <person name="Salamov A."/>
            <person name="Villalobos J.M."/>
            <person name="Alvarez M.I."/>
            <person name="Avalos J."/>
            <person name="Benito E.P."/>
            <person name="Benoit I."/>
            <person name="Burger G."/>
            <person name="Camino L.P."/>
            <person name="Canovas D."/>
            <person name="Cerda-Olmedo E."/>
            <person name="Cheng J.-F."/>
            <person name="Dominguez A."/>
            <person name="Elias M."/>
            <person name="Eslava A.P."/>
            <person name="Glaser F."/>
            <person name="Grimwood J."/>
            <person name="Gutierrez G."/>
            <person name="Heitman J."/>
            <person name="Henrissat B."/>
            <person name="Iturriaga E.A."/>
            <person name="Lang B.F."/>
            <person name="Lavin J.L."/>
            <person name="Lee S."/>
            <person name="Li W."/>
            <person name="Lindquist E."/>
            <person name="Lopez-Garcia S."/>
            <person name="Luque E.M."/>
            <person name="Marcos A.T."/>
            <person name="Martin J."/>
            <person name="Mccluskey K."/>
            <person name="Medina H.R."/>
            <person name="Miralles-Duran A."/>
            <person name="Miyazaki A."/>
            <person name="Munoz-Torres E."/>
            <person name="Oguiza J.A."/>
            <person name="Ohm R."/>
            <person name="Olmedo M."/>
            <person name="Orejas M."/>
            <person name="Ortiz-Castellanos L."/>
            <person name="Pisabarro A.G."/>
            <person name="Rodriguez-Romero J."/>
            <person name="Ruiz-Herrera J."/>
            <person name="Ruiz-Vazquez R."/>
            <person name="Sanz C."/>
            <person name="Schackwitz W."/>
            <person name="Schmutz J."/>
            <person name="Shahriari M."/>
            <person name="Shelest E."/>
            <person name="Silva-Franco F."/>
            <person name="Soanes D."/>
            <person name="Syed K."/>
            <person name="Tagua V.G."/>
            <person name="Talbot N.J."/>
            <person name="Thon M."/>
            <person name="De Vries R.P."/>
            <person name="Wiebenga A."/>
            <person name="Yadav J.S."/>
            <person name="Braun E.L."/>
            <person name="Baker S."/>
            <person name="Garre V."/>
            <person name="Horwitz B."/>
            <person name="Torres-Martinez S."/>
            <person name="Idnurm A."/>
            <person name="Herrera-Estrella A."/>
            <person name="Gabaldon T."/>
            <person name="Grigoriev I.V."/>
        </authorList>
    </citation>
    <scope>NUCLEOTIDE SEQUENCE [LARGE SCALE GENOMIC DNA]</scope>
    <source>
        <strain evidence="3 4">CBS 277.49</strain>
    </source>
</reference>
<dbReference type="VEuPathDB" id="FungiDB:MUCCIDRAFT_182734"/>
<evidence type="ECO:0000313" key="3">
    <source>
        <dbReference type="EMBL" id="OAD09194.1"/>
    </source>
</evidence>
<dbReference type="PANTHER" id="PTHR40050">
    <property type="entry name" value="INNER SPORE COAT PROTEIN H"/>
    <property type="match status" value="1"/>
</dbReference>
<gene>
    <name evidence="3" type="ORF">MUCCIDRAFT_182734</name>
</gene>
<organism evidence="3 4">
    <name type="scientific">Mucor lusitanicus CBS 277.49</name>
    <dbReference type="NCBI Taxonomy" id="747725"/>
    <lineage>
        <taxon>Eukaryota</taxon>
        <taxon>Fungi</taxon>
        <taxon>Fungi incertae sedis</taxon>
        <taxon>Mucoromycota</taxon>
        <taxon>Mucoromycotina</taxon>
        <taxon>Mucoromycetes</taxon>
        <taxon>Mucorales</taxon>
        <taxon>Mucorineae</taxon>
        <taxon>Mucoraceae</taxon>
        <taxon>Mucor</taxon>
    </lineage>
</organism>
<dbReference type="Pfam" id="PF08757">
    <property type="entry name" value="CotH"/>
    <property type="match status" value="1"/>
</dbReference>
<proteinExistence type="predicted"/>
<evidence type="ECO:0000256" key="2">
    <source>
        <dbReference type="SAM" id="SignalP"/>
    </source>
</evidence>
<keyword evidence="2" id="KW-0732">Signal</keyword>
<evidence type="ECO:0000313" key="4">
    <source>
        <dbReference type="Proteomes" id="UP000077051"/>
    </source>
</evidence>
<sequence>MRISAAVSFFQAAFLGLSSFSSPSQVTYKVVQQVPENYALGVIVDNDRLYPLSSMDTISTLYHTGEAPRPTSGYRYAIIDKDDGIIIEQENFLRSPVIEDSTLNEYYNRTWNMMAVDKLPVIMEPLPILNRIQSDLHLEGQIPTIHITGNQTAIDIIHDNAREDIRVPDIKIAYISPHQVKTFDDVTLSIAGHSTRSQKKLSYKFKIPKKQDLFDFRRFKLRSMATDPSYMRDQLSSDIAESIGIPTTQYSYVRVFINDKAIGLFGLAEMFKNPWIRNVFANGDKKFKQGALYVADVSAGREGGPQGPGGPGGPSGPGGPGGPGGGGPGHGGPRPDLSYLGDNVTVYSIKYPAKENPSKGKANHTRIMDLTKFISEQPTSDGSDVSIPLWHEKADVSSFLRGLAMEIVTSNADGYLTMGNNYILYDDLEHKRILFSGQDFDLSMGSTIFNATLMNGGNYTEFPGFSTRPLAPALLAVPAFKQEFEKLLFNFTKYLVNPEVLNPRVEQLYKMLEQDVAWDKSLPRMNTGGRSWRASGSTNSTLENKGFVGADDIPFDLGVNGPTNVSSKMGLKEWISLRSDNLINFLQAQN</sequence>
<dbReference type="InterPro" id="IPR014867">
    <property type="entry name" value="Spore_coat_CotH_CotH2/3/7"/>
</dbReference>
<feature type="compositionally biased region" description="Gly residues" evidence="1">
    <location>
        <begin position="301"/>
        <end position="332"/>
    </location>
</feature>
<feature type="region of interest" description="Disordered" evidence="1">
    <location>
        <begin position="298"/>
        <end position="337"/>
    </location>
</feature>